<comment type="caution">
    <text evidence="1">The sequence shown here is derived from an EMBL/GenBank/DDBJ whole genome shotgun (WGS) entry which is preliminary data.</text>
</comment>
<protein>
    <submittedName>
        <fullName evidence="1">Uncharacterized protein</fullName>
    </submittedName>
</protein>
<sequence>MIGATFFVASNTARGARAPTTLTGNSGMTSFAASNHQDICRCVGGPLHRDGLSPYGGSAGLLFRLTHDFAGEPARQALYEGRPLTRQTDAGPETRDFLVLTSVTDQDGKQVDAGLSDDQALALTLDAPALFWK</sequence>
<reference evidence="1 2" key="1">
    <citation type="submission" date="2018-03" db="EMBL/GenBank/DDBJ databases">
        <authorList>
            <person name="Keele B.F."/>
        </authorList>
    </citation>
    <scope>NUCLEOTIDE SEQUENCE [LARGE SCALE GENOMIC DNA]</scope>
    <source>
        <strain evidence="1 2">AU19729</strain>
    </source>
</reference>
<proteinExistence type="predicted"/>
<name>A0A2S9MRY3_9BURK</name>
<dbReference type="AlphaFoldDB" id="A0A2S9MRY3"/>
<evidence type="ECO:0000313" key="1">
    <source>
        <dbReference type="EMBL" id="PRF61583.1"/>
    </source>
</evidence>
<dbReference type="EMBL" id="PVGH01000051">
    <property type="protein sequence ID" value="PRF61583.1"/>
    <property type="molecule type" value="Genomic_DNA"/>
</dbReference>
<accession>A0A2S9MRY3</accession>
<evidence type="ECO:0000313" key="2">
    <source>
        <dbReference type="Proteomes" id="UP000238982"/>
    </source>
</evidence>
<organism evidence="1 2">
    <name type="scientific">Burkholderia multivorans</name>
    <dbReference type="NCBI Taxonomy" id="87883"/>
    <lineage>
        <taxon>Bacteria</taxon>
        <taxon>Pseudomonadati</taxon>
        <taxon>Pseudomonadota</taxon>
        <taxon>Betaproteobacteria</taxon>
        <taxon>Burkholderiales</taxon>
        <taxon>Burkholderiaceae</taxon>
        <taxon>Burkholderia</taxon>
        <taxon>Burkholderia cepacia complex</taxon>
    </lineage>
</organism>
<dbReference type="Proteomes" id="UP000238982">
    <property type="component" value="Unassembled WGS sequence"/>
</dbReference>
<gene>
    <name evidence="1" type="ORF">C6Q15_11405</name>
</gene>